<keyword evidence="3" id="KW-1185">Reference proteome</keyword>
<proteinExistence type="predicted"/>
<organism evidence="2 3">
    <name type="scientific">Tenebrio molitor</name>
    <name type="common">Yellow mealworm beetle</name>
    <dbReference type="NCBI Taxonomy" id="7067"/>
    <lineage>
        <taxon>Eukaryota</taxon>
        <taxon>Metazoa</taxon>
        <taxon>Ecdysozoa</taxon>
        <taxon>Arthropoda</taxon>
        <taxon>Hexapoda</taxon>
        <taxon>Insecta</taxon>
        <taxon>Pterygota</taxon>
        <taxon>Neoptera</taxon>
        <taxon>Endopterygota</taxon>
        <taxon>Coleoptera</taxon>
        <taxon>Polyphaga</taxon>
        <taxon>Cucujiformia</taxon>
        <taxon>Tenebrionidae</taxon>
        <taxon>Tenebrio</taxon>
    </lineage>
</organism>
<reference evidence="2" key="2">
    <citation type="submission" date="2021-08" db="EMBL/GenBank/DDBJ databases">
        <authorList>
            <person name="Eriksson T."/>
        </authorList>
    </citation>
    <scope>NUCLEOTIDE SEQUENCE</scope>
    <source>
        <strain evidence="2">Stoneville</strain>
        <tissue evidence="2">Whole head</tissue>
    </source>
</reference>
<feature type="region of interest" description="Disordered" evidence="1">
    <location>
        <begin position="618"/>
        <end position="641"/>
    </location>
</feature>
<comment type="caution">
    <text evidence="2">The sequence shown here is derived from an EMBL/GenBank/DDBJ whole genome shotgun (WGS) entry which is preliminary data.</text>
</comment>
<protein>
    <submittedName>
        <fullName evidence="2">Uncharacterized protein</fullName>
    </submittedName>
</protein>
<name>A0A8J6HGK5_TENMO</name>
<feature type="region of interest" description="Disordered" evidence="1">
    <location>
        <begin position="78"/>
        <end position="110"/>
    </location>
</feature>
<sequence length="772" mass="88509">MEDLLRAGAKKEHRSEVDLVQDGNHLTKQNHKPQIGGDRKQERSRIGSLRGAWKQRPISNLIEQFFIILSARSSIPGINQQRERRIRASGDDPPPPKTPRPRKTSRVDSAVGGFSPAHLYREYALNWQRWCNELFAFDGLTHAKCKTNKRATGEKMRGRVRRRRPCCGRRVFPPFRKIPENVSHAGRPERTKTCLDFYVAAVRLLGDKRENEKKFDEEERGRSLGWIKMVNCLQIQKGITRTIQIESDKERQRERLDRWRHRSNKNERWKRVCFPWKRDLIAYLPIWVRPAGPLFPRSVHLTRVGQGRRSSRFRPFSRVRAPPDPPSESPAAAAAIPGAVAAASRTLVLSVPTRGARVSRSLRFSTPVLPVKVIYRRRIREEVSWRTRPGGGGRARPPDAFSVWLRQPRKYVDLSEYESCFRGRRRGSKFEGYVLLLLVTRYFTYQNQNSEAYERHFLHVFLPGDGLLLVEADNVYVVSLANRFPCRLNSTSIPDNLVGNYFGRLQKHVGNIESNSEWKIDFVRAVRALNVMIDGAVRVDAKLLPTVGGTDDRCQANYRKLLLGVLTFRSEFSNSDRFVDLRRNFHVRKRSYESEKIAPSHSRIGNWIEKLIKKRQQSPFVRRKRSSGKENESRRIANGGGDGGAAVVRVWPVLIDLLLRKSVPIAALWYVEREFPPAGDGGGVVYSVPRYFHKAGEKQAALAEEEVFRRLSAVGLGGLWMTFFHGASYGGHSFRNQRVGKLMIREHDFVAFVKHAGEGKVEKVVEARICAF</sequence>
<accession>A0A8J6HGK5</accession>
<feature type="compositionally biased region" description="Basic and acidic residues" evidence="1">
    <location>
        <begin position="81"/>
        <end position="90"/>
    </location>
</feature>
<dbReference type="Proteomes" id="UP000719412">
    <property type="component" value="Unassembled WGS sequence"/>
</dbReference>
<dbReference type="EMBL" id="JABDTM020024737">
    <property type="protein sequence ID" value="KAH0814002.1"/>
    <property type="molecule type" value="Genomic_DNA"/>
</dbReference>
<feature type="region of interest" description="Disordered" evidence="1">
    <location>
        <begin position="1"/>
        <end position="50"/>
    </location>
</feature>
<evidence type="ECO:0000313" key="2">
    <source>
        <dbReference type="EMBL" id="KAH0814002.1"/>
    </source>
</evidence>
<evidence type="ECO:0000256" key="1">
    <source>
        <dbReference type="SAM" id="MobiDB-lite"/>
    </source>
</evidence>
<feature type="region of interest" description="Disordered" evidence="1">
    <location>
        <begin position="312"/>
        <end position="332"/>
    </location>
</feature>
<gene>
    <name evidence="2" type="ORF">GEV33_008789</name>
</gene>
<evidence type="ECO:0000313" key="3">
    <source>
        <dbReference type="Proteomes" id="UP000719412"/>
    </source>
</evidence>
<reference evidence="2" key="1">
    <citation type="journal article" date="2020" name="J Insects Food Feed">
        <title>The yellow mealworm (Tenebrio molitor) genome: a resource for the emerging insects as food and feed industry.</title>
        <authorList>
            <person name="Eriksson T."/>
            <person name="Andere A."/>
            <person name="Kelstrup H."/>
            <person name="Emery V."/>
            <person name="Picard C."/>
        </authorList>
    </citation>
    <scope>NUCLEOTIDE SEQUENCE</scope>
    <source>
        <strain evidence="2">Stoneville</strain>
        <tissue evidence="2">Whole head</tissue>
    </source>
</reference>
<dbReference type="AlphaFoldDB" id="A0A8J6HGK5"/>